<feature type="transmembrane region" description="Helical" evidence="8">
    <location>
        <begin position="128"/>
        <end position="146"/>
    </location>
</feature>
<comment type="caution">
    <text evidence="10">The sequence shown here is derived from an EMBL/GenBank/DDBJ whole genome shotgun (WGS) entry which is preliminary data.</text>
</comment>
<feature type="domain" description="Integral membrane bound transporter" evidence="9">
    <location>
        <begin position="420"/>
        <end position="544"/>
    </location>
</feature>
<dbReference type="Proteomes" id="UP001206895">
    <property type="component" value="Unassembled WGS sequence"/>
</dbReference>
<keyword evidence="4 8" id="KW-1133">Transmembrane helix</keyword>
<feature type="transmembrane region" description="Helical" evidence="8">
    <location>
        <begin position="103"/>
        <end position="121"/>
    </location>
</feature>
<accession>A0ABT1H8X8</accession>
<evidence type="ECO:0000256" key="3">
    <source>
        <dbReference type="ARBA" id="ARBA00022692"/>
    </source>
</evidence>
<feature type="compositionally biased region" description="Basic and acidic residues" evidence="7">
    <location>
        <begin position="376"/>
        <end position="389"/>
    </location>
</feature>
<feature type="transmembrane region" description="Helical" evidence="8">
    <location>
        <begin position="53"/>
        <end position="71"/>
    </location>
</feature>
<dbReference type="EMBL" id="JAMTCJ010000001">
    <property type="protein sequence ID" value="MCP2174713.1"/>
    <property type="molecule type" value="Genomic_DNA"/>
</dbReference>
<feature type="transmembrane region" description="Helical" evidence="8">
    <location>
        <begin position="78"/>
        <end position="97"/>
    </location>
</feature>
<dbReference type="PANTHER" id="PTHR30509:SF9">
    <property type="entry name" value="MULTIDRUG RESISTANCE PROTEIN MDTO"/>
    <property type="match status" value="1"/>
</dbReference>
<keyword evidence="11" id="KW-1185">Reference proteome</keyword>
<protein>
    <submittedName>
        <fullName evidence="10">Fusaric acid resistance protein-like</fullName>
    </submittedName>
</protein>
<feature type="transmembrane region" description="Helical" evidence="8">
    <location>
        <begin position="152"/>
        <end position="173"/>
    </location>
</feature>
<evidence type="ECO:0000313" key="11">
    <source>
        <dbReference type="Proteomes" id="UP001206895"/>
    </source>
</evidence>
<reference evidence="10 11" key="1">
    <citation type="submission" date="2022-06" db="EMBL/GenBank/DDBJ databases">
        <title>Genomic Encyclopedia of Archaeal and Bacterial Type Strains, Phase II (KMG-II): from individual species to whole genera.</title>
        <authorList>
            <person name="Goeker M."/>
        </authorList>
    </citation>
    <scope>NUCLEOTIDE SEQUENCE [LARGE SCALE GENOMIC DNA]</scope>
    <source>
        <strain evidence="10 11">DSM 44693</strain>
    </source>
</reference>
<comment type="similarity">
    <text evidence="6">Belongs to the YccS/YhfK family.</text>
</comment>
<evidence type="ECO:0000256" key="7">
    <source>
        <dbReference type="SAM" id="MobiDB-lite"/>
    </source>
</evidence>
<evidence type="ECO:0000256" key="8">
    <source>
        <dbReference type="SAM" id="Phobius"/>
    </source>
</evidence>
<feature type="transmembrane region" description="Helical" evidence="8">
    <location>
        <begin position="483"/>
        <end position="499"/>
    </location>
</feature>
<dbReference type="PANTHER" id="PTHR30509">
    <property type="entry name" value="P-HYDROXYBENZOIC ACID EFFLUX PUMP SUBUNIT-RELATED"/>
    <property type="match status" value="1"/>
</dbReference>
<evidence type="ECO:0000256" key="4">
    <source>
        <dbReference type="ARBA" id="ARBA00022989"/>
    </source>
</evidence>
<proteinExistence type="inferred from homology"/>
<dbReference type="Pfam" id="PF13515">
    <property type="entry name" value="FUSC_2"/>
    <property type="match status" value="1"/>
</dbReference>
<feature type="region of interest" description="Disordered" evidence="7">
    <location>
        <begin position="358"/>
        <end position="389"/>
    </location>
</feature>
<organism evidence="10 11">
    <name type="scientific">Williamsia maris</name>
    <dbReference type="NCBI Taxonomy" id="72806"/>
    <lineage>
        <taxon>Bacteria</taxon>
        <taxon>Bacillati</taxon>
        <taxon>Actinomycetota</taxon>
        <taxon>Actinomycetes</taxon>
        <taxon>Mycobacteriales</taxon>
        <taxon>Nocardiaceae</taxon>
        <taxon>Williamsia</taxon>
    </lineage>
</organism>
<name>A0ABT1H8X8_9NOCA</name>
<gene>
    <name evidence="10" type="ORF">LX13_000520</name>
</gene>
<keyword evidence="5 8" id="KW-0472">Membrane</keyword>
<evidence type="ECO:0000256" key="2">
    <source>
        <dbReference type="ARBA" id="ARBA00022475"/>
    </source>
</evidence>
<sequence length="735" mass="78329">MEVSLRASANRAARFLVVSDPGALRLRSASQTTLTLVLALLVLTVTTRALGQPITVAMLGSVVAMFSSFVVKDRTAHARLLTTAMITLPAIAAVTLAAVLTQYGVIADVGFVAVLFTAVYVRRFGPRGFALGMASFIAYFFSLFLRATPSQIPVLALAIALGVASSLVVRFAFQHEWAGAELSRLTKSLRASSLAVVEAVTPNPAGTVPDPEGMRHVLERLANTALMIEDWLDRNVASAHLSVTGNDLSRRVFDAQQATEQLAFALRAFDPANWTPTVGEVMAAVRGALRNHPTEDELRALRRTAMAADASTSGSDQTTIAIRSAARVVRAHIAVHRVTAHALTPPEPTTHRIGKLPALGWTREPTPETPVGDAPDTDRADAPPPDTDRRGRWSWVIDALARLRPSTRAAIQVAIATSVATVLGELVSPNRWYWAVLSAFVVFTGTSTRGEILTRAGHRIVGTVAGVFAGVVLAALVGHRPPVQLALIVVCVFCAFYLVTIANGLLVFFVTVLLAMLYGLLGTFSVAVLELRIAETCVGAAVGIGAAYFILPIRTRETVREKVDSYLDTLDEVISESIDSVLEPGSGVDLVPVSRRLDTALQELQTSAKPLGMGPTSRARRGTARLVRVLEACDRAAHALARAGMLAANAEHDSGPTGDLAEGLRRGAQEVRAAVDSLRSVVRGDTDVYDGVLADDSPVVELMNRDPEQLSTATRVAVRALDRLDHAAALTRVPV</sequence>
<comment type="subcellular location">
    <subcellularLocation>
        <location evidence="1">Cell membrane</location>
        <topology evidence="1">Multi-pass membrane protein</topology>
    </subcellularLocation>
</comment>
<evidence type="ECO:0000256" key="1">
    <source>
        <dbReference type="ARBA" id="ARBA00004651"/>
    </source>
</evidence>
<evidence type="ECO:0000313" key="10">
    <source>
        <dbReference type="EMBL" id="MCP2174713.1"/>
    </source>
</evidence>
<feature type="transmembrane region" description="Helical" evidence="8">
    <location>
        <begin position="533"/>
        <end position="551"/>
    </location>
</feature>
<feature type="transmembrane region" description="Helical" evidence="8">
    <location>
        <begin position="506"/>
        <end position="527"/>
    </location>
</feature>
<evidence type="ECO:0000259" key="9">
    <source>
        <dbReference type="Pfam" id="PF13515"/>
    </source>
</evidence>
<dbReference type="RefSeq" id="WP_253659744.1">
    <property type="nucleotide sequence ID" value="NZ_BAAAJQ010000001.1"/>
</dbReference>
<feature type="transmembrane region" description="Helical" evidence="8">
    <location>
        <begin position="460"/>
        <end position="477"/>
    </location>
</feature>
<keyword evidence="3 8" id="KW-0812">Transmembrane</keyword>
<evidence type="ECO:0000256" key="5">
    <source>
        <dbReference type="ARBA" id="ARBA00023136"/>
    </source>
</evidence>
<keyword evidence="2" id="KW-1003">Cell membrane</keyword>
<dbReference type="InterPro" id="IPR049453">
    <property type="entry name" value="Memb_transporter_dom"/>
</dbReference>
<evidence type="ECO:0000256" key="6">
    <source>
        <dbReference type="ARBA" id="ARBA00043993"/>
    </source>
</evidence>